<evidence type="ECO:0000259" key="6">
    <source>
        <dbReference type="Pfam" id="PF25973"/>
    </source>
</evidence>
<dbReference type="InterPro" id="IPR058637">
    <property type="entry name" value="YknX-like_C"/>
</dbReference>
<feature type="domain" description="CusB-like beta-barrel" evidence="5">
    <location>
        <begin position="194"/>
        <end position="266"/>
    </location>
</feature>
<comment type="caution">
    <text evidence="8">The sequence shown here is derived from an EMBL/GenBank/DDBJ whole genome shotgun (WGS) entry which is preliminary data.</text>
</comment>
<dbReference type="EMBL" id="JAFEUM010000001">
    <property type="protein sequence ID" value="MBM7035379.1"/>
    <property type="molecule type" value="Genomic_DNA"/>
</dbReference>
<evidence type="ECO:0000256" key="3">
    <source>
        <dbReference type="SAM" id="MobiDB-lite"/>
    </source>
</evidence>
<dbReference type="InterPro" id="IPR006143">
    <property type="entry name" value="RND_pump_MFP"/>
</dbReference>
<evidence type="ECO:0000313" key="9">
    <source>
        <dbReference type="Proteomes" id="UP000809621"/>
    </source>
</evidence>
<feature type="coiled-coil region" evidence="2">
    <location>
        <begin position="92"/>
        <end position="159"/>
    </location>
</feature>
<feature type="domain" description="YknX-like C-terminal permuted SH3-like" evidence="7">
    <location>
        <begin position="276"/>
        <end position="340"/>
    </location>
</feature>
<reference evidence="8 9" key="1">
    <citation type="submission" date="2021-02" db="EMBL/GenBank/DDBJ databases">
        <authorList>
            <person name="Park J.-S."/>
        </authorList>
    </citation>
    <scope>NUCLEOTIDE SEQUENCE [LARGE SCALE GENOMIC DNA]</scope>
    <source>
        <strain evidence="8 9">188UL20-2</strain>
    </source>
</reference>
<evidence type="ECO:0000259" key="7">
    <source>
        <dbReference type="Pfam" id="PF25989"/>
    </source>
</evidence>
<dbReference type="PANTHER" id="PTHR30469:SF13">
    <property type="entry name" value="HAE1 FAMILY EFFLUX PUMP MFP COMPONENT"/>
    <property type="match status" value="1"/>
</dbReference>
<organism evidence="8 9">
    <name type="scientific">Vibrio ulleungensis</name>
    <dbReference type="NCBI Taxonomy" id="2807619"/>
    <lineage>
        <taxon>Bacteria</taxon>
        <taxon>Pseudomonadati</taxon>
        <taxon>Pseudomonadota</taxon>
        <taxon>Gammaproteobacteria</taxon>
        <taxon>Vibrionales</taxon>
        <taxon>Vibrionaceae</taxon>
        <taxon>Vibrio</taxon>
    </lineage>
</organism>
<feature type="signal peptide" evidence="4">
    <location>
        <begin position="1"/>
        <end position="17"/>
    </location>
</feature>
<feature type="chain" id="PRO_5045677191" evidence="4">
    <location>
        <begin position="18"/>
        <end position="374"/>
    </location>
</feature>
<dbReference type="NCBIfam" id="TIGR01730">
    <property type="entry name" value="RND_mfp"/>
    <property type="match status" value="1"/>
</dbReference>
<feature type="region of interest" description="Disordered" evidence="3">
    <location>
        <begin position="339"/>
        <end position="374"/>
    </location>
</feature>
<dbReference type="Gene3D" id="2.40.420.20">
    <property type="match status" value="1"/>
</dbReference>
<sequence>MVAFIVASQLLTLPVYAAGPGGPGGARSGAAQATLVETTTVAEHELHQTLNLVGKLEASQSVVIAPESAGRVDKILVQNNQQVAENEVLVVLDTAMAEMNVEEAKLTLAEEQRILGEYERLAEKKAITQTSIAGQRAKVQIAEVKLASAQHDLEELYIKAPFSGTTGFINFSRGKMVSTATELLTIDDLSVMYVDVSVPEKYMQQLSGSGLKATATSQAWPGVEFTGTLKAVDTRVNPDSLNMTARIEFTNSDTQLKPGMLMTVGLEFAPVFEPIVPVQSIEYSGSKRYVYLVGDDNKAMRTEVSLGSSYDEQVVVTDGLDIGDRIVVRGTVKLRDGSLITDQNDTPKGPMISDSRGAQEKDAAEQGMPAKGDS</sequence>
<keyword evidence="9" id="KW-1185">Reference proteome</keyword>
<dbReference type="Pfam" id="PF25989">
    <property type="entry name" value="YknX_C"/>
    <property type="match status" value="1"/>
</dbReference>
<dbReference type="SUPFAM" id="SSF111369">
    <property type="entry name" value="HlyD-like secretion proteins"/>
    <property type="match status" value="1"/>
</dbReference>
<keyword evidence="4" id="KW-0732">Signal</keyword>
<dbReference type="Gene3D" id="2.40.30.170">
    <property type="match status" value="1"/>
</dbReference>
<proteinExistence type="inferred from homology"/>
<comment type="similarity">
    <text evidence="1">Belongs to the membrane fusion protein (MFP) (TC 8.A.1) family.</text>
</comment>
<protein>
    <submittedName>
        <fullName evidence="8">Efflux RND transporter periplasmic adaptor subunit</fullName>
    </submittedName>
</protein>
<dbReference type="PANTHER" id="PTHR30469">
    <property type="entry name" value="MULTIDRUG RESISTANCE PROTEIN MDTA"/>
    <property type="match status" value="1"/>
</dbReference>
<evidence type="ECO:0000259" key="5">
    <source>
        <dbReference type="Pfam" id="PF25954"/>
    </source>
</evidence>
<dbReference type="Pfam" id="PF25973">
    <property type="entry name" value="BSH_CzcB"/>
    <property type="match status" value="1"/>
</dbReference>
<dbReference type="InterPro" id="IPR058792">
    <property type="entry name" value="Beta-barrel_RND_2"/>
</dbReference>
<evidence type="ECO:0000256" key="2">
    <source>
        <dbReference type="SAM" id="Coils"/>
    </source>
</evidence>
<accession>A0ABS2HE95</accession>
<name>A0ABS2HE95_9VIBR</name>
<gene>
    <name evidence="8" type="ORF">JQC93_03080</name>
</gene>
<evidence type="ECO:0000256" key="4">
    <source>
        <dbReference type="SAM" id="SignalP"/>
    </source>
</evidence>
<dbReference type="InterPro" id="IPR058647">
    <property type="entry name" value="BSH_CzcB-like"/>
</dbReference>
<feature type="domain" description="CzcB-like barrel-sandwich hybrid" evidence="6">
    <location>
        <begin position="61"/>
        <end position="188"/>
    </location>
</feature>
<dbReference type="Gene3D" id="1.10.287.470">
    <property type="entry name" value="Helix hairpin bin"/>
    <property type="match status" value="1"/>
</dbReference>
<dbReference type="Pfam" id="PF25954">
    <property type="entry name" value="Beta-barrel_RND_2"/>
    <property type="match status" value="1"/>
</dbReference>
<dbReference type="Proteomes" id="UP000809621">
    <property type="component" value="Unassembled WGS sequence"/>
</dbReference>
<evidence type="ECO:0000256" key="1">
    <source>
        <dbReference type="ARBA" id="ARBA00009477"/>
    </source>
</evidence>
<evidence type="ECO:0000313" key="8">
    <source>
        <dbReference type="EMBL" id="MBM7035379.1"/>
    </source>
</evidence>
<dbReference type="Gene3D" id="2.40.50.100">
    <property type="match status" value="1"/>
</dbReference>
<keyword evidence="2" id="KW-0175">Coiled coil</keyword>